<evidence type="ECO:0000313" key="1">
    <source>
        <dbReference type="EMBL" id="MDA0137914.1"/>
    </source>
</evidence>
<sequence length="211" mass="23684">MIEELGHGIHRWLLRHPEWHPGEFGALVGSCLVHEGENTVLVDPLLDDEVTTQLDDLVRGEVVIAITIPYHVRNCVDALERWGGTLVGHPDIANKLPEGTPVHGDRDLPLDLVMHTLSRGKERPLELPRAKALVFGDRIVGVDGGLRYWMNDPITEQRRTWFQQTGAPALRHLLEIDFEHALVTHGEPVMDSGKPALEDALNADPWYHRPS</sequence>
<dbReference type="Gene3D" id="3.60.15.10">
    <property type="entry name" value="Ribonuclease Z/Hydroxyacylglutathione hydrolase-like"/>
    <property type="match status" value="1"/>
</dbReference>
<dbReference type="InterPro" id="IPR036866">
    <property type="entry name" value="RibonucZ/Hydroxyglut_hydro"/>
</dbReference>
<name>A0ABT4RH79_9ACTN</name>
<gene>
    <name evidence="1" type="ORF">OJ962_10415</name>
</gene>
<organism evidence="1 2">
    <name type="scientific">Solirubrobacter deserti</name>
    <dbReference type="NCBI Taxonomy" id="2282478"/>
    <lineage>
        <taxon>Bacteria</taxon>
        <taxon>Bacillati</taxon>
        <taxon>Actinomycetota</taxon>
        <taxon>Thermoleophilia</taxon>
        <taxon>Solirubrobacterales</taxon>
        <taxon>Solirubrobacteraceae</taxon>
        <taxon>Solirubrobacter</taxon>
    </lineage>
</organism>
<dbReference type="RefSeq" id="WP_202952814.1">
    <property type="nucleotide sequence ID" value="NZ_JAPCID010000012.1"/>
</dbReference>
<protein>
    <recommendedName>
        <fullName evidence="3">MBL fold metallo-hydrolase</fullName>
    </recommendedName>
</protein>
<proteinExistence type="predicted"/>
<evidence type="ECO:0000313" key="2">
    <source>
        <dbReference type="Proteomes" id="UP001147700"/>
    </source>
</evidence>
<keyword evidence="2" id="KW-1185">Reference proteome</keyword>
<accession>A0ABT4RH79</accession>
<reference evidence="1" key="1">
    <citation type="submission" date="2022-10" db="EMBL/GenBank/DDBJ databases">
        <title>The WGS of Solirubrobacter sp. CPCC 204708.</title>
        <authorList>
            <person name="Jiang Z."/>
        </authorList>
    </citation>
    <scope>NUCLEOTIDE SEQUENCE</scope>
    <source>
        <strain evidence="1">CPCC 204708</strain>
    </source>
</reference>
<dbReference type="SUPFAM" id="SSF56281">
    <property type="entry name" value="Metallo-hydrolase/oxidoreductase"/>
    <property type="match status" value="1"/>
</dbReference>
<comment type="caution">
    <text evidence="1">The sequence shown here is derived from an EMBL/GenBank/DDBJ whole genome shotgun (WGS) entry which is preliminary data.</text>
</comment>
<evidence type="ECO:0008006" key="3">
    <source>
        <dbReference type="Google" id="ProtNLM"/>
    </source>
</evidence>
<dbReference type="EMBL" id="JAPCID010000012">
    <property type="protein sequence ID" value="MDA0137914.1"/>
    <property type="molecule type" value="Genomic_DNA"/>
</dbReference>
<dbReference type="Proteomes" id="UP001147700">
    <property type="component" value="Unassembled WGS sequence"/>
</dbReference>